<keyword evidence="1" id="KW-0472">Membrane</keyword>
<feature type="transmembrane region" description="Helical" evidence="1">
    <location>
        <begin position="40"/>
        <end position="60"/>
    </location>
</feature>
<sequence length="121" mass="13246">MTSTRPHSADRLHYAAVLLAFALSVVHFYLGFAVEPFGSAASVQFVLFGVVFLAGVGVYLTTYFRPVLYLVGSLYAAFLGVLWFTGGMRYLRLGLATGVLGGSFILLTAYLFVREERFGDD</sequence>
<reference evidence="2 3" key="1">
    <citation type="journal article" date="2013" name="Genome Announc.">
        <title>Draft Genome Sequence of 'Candidatus Halobonum tyrrellensis' Strain G22, Isolated from the Hypersaline Waters of Lake Tyrrell, Australia.</title>
        <authorList>
            <person name="Ugalde J.A."/>
            <person name="Narasingarao P."/>
            <person name="Kuo S."/>
            <person name="Podell S."/>
            <person name="Allen E.E."/>
        </authorList>
    </citation>
    <scope>NUCLEOTIDE SEQUENCE [LARGE SCALE GENOMIC DNA]</scope>
    <source>
        <strain evidence="2 3">G22</strain>
    </source>
</reference>
<name>V4J3M6_9EURY</name>
<keyword evidence="1" id="KW-1133">Transmembrane helix</keyword>
<dbReference type="EMBL" id="ASGZ01000002">
    <property type="protein sequence ID" value="ESP89987.1"/>
    <property type="molecule type" value="Genomic_DNA"/>
</dbReference>
<accession>V4J3M6</accession>
<organism evidence="2 3">
    <name type="scientific">Candidatus Halobonum tyrrellensis G22</name>
    <dbReference type="NCBI Taxonomy" id="1324957"/>
    <lineage>
        <taxon>Archaea</taxon>
        <taxon>Methanobacteriati</taxon>
        <taxon>Methanobacteriota</taxon>
        <taxon>Stenosarchaea group</taxon>
        <taxon>Halobacteria</taxon>
        <taxon>Halobacteriales</taxon>
        <taxon>Haloferacaceae</taxon>
        <taxon>Candidatus Halobonum</taxon>
    </lineage>
</organism>
<dbReference type="AlphaFoldDB" id="V4J3M6"/>
<dbReference type="InterPro" id="IPR055898">
    <property type="entry name" value="DUF7475"/>
</dbReference>
<gene>
    <name evidence="2" type="ORF">K933_00452</name>
</gene>
<feature type="transmembrane region" description="Helical" evidence="1">
    <location>
        <begin position="67"/>
        <end position="84"/>
    </location>
</feature>
<dbReference type="eggNOG" id="arCOG11367">
    <property type="taxonomic scope" value="Archaea"/>
</dbReference>
<dbReference type="RefSeq" id="WP_023392691.1">
    <property type="nucleotide sequence ID" value="NZ_ASGZ01000002.1"/>
</dbReference>
<protein>
    <submittedName>
        <fullName evidence="2">Carbon starvation protein A</fullName>
    </submittedName>
</protein>
<dbReference type="OrthoDB" id="275687at2157"/>
<feature type="transmembrane region" description="Helical" evidence="1">
    <location>
        <begin position="12"/>
        <end position="34"/>
    </location>
</feature>
<evidence type="ECO:0000256" key="1">
    <source>
        <dbReference type="SAM" id="Phobius"/>
    </source>
</evidence>
<feature type="transmembrane region" description="Helical" evidence="1">
    <location>
        <begin position="90"/>
        <end position="113"/>
    </location>
</feature>
<dbReference type="Pfam" id="PF24287">
    <property type="entry name" value="DUF7475"/>
    <property type="match status" value="1"/>
</dbReference>
<dbReference type="STRING" id="1324957.K933_00452"/>
<comment type="caution">
    <text evidence="2">The sequence shown here is derived from an EMBL/GenBank/DDBJ whole genome shotgun (WGS) entry which is preliminary data.</text>
</comment>
<keyword evidence="1" id="KW-0812">Transmembrane</keyword>
<evidence type="ECO:0000313" key="2">
    <source>
        <dbReference type="EMBL" id="ESP89987.1"/>
    </source>
</evidence>
<keyword evidence="3" id="KW-1185">Reference proteome</keyword>
<evidence type="ECO:0000313" key="3">
    <source>
        <dbReference type="Proteomes" id="UP000017840"/>
    </source>
</evidence>
<proteinExistence type="predicted"/>
<dbReference type="Proteomes" id="UP000017840">
    <property type="component" value="Unassembled WGS sequence"/>
</dbReference>